<feature type="transmembrane region" description="Helical" evidence="1">
    <location>
        <begin position="179"/>
        <end position="200"/>
    </location>
</feature>
<dbReference type="EMBL" id="LARY01000002">
    <property type="protein sequence ID" value="RDX01086.1"/>
    <property type="molecule type" value="Genomic_DNA"/>
</dbReference>
<evidence type="ECO:0000313" key="3">
    <source>
        <dbReference type="Proteomes" id="UP000257055"/>
    </source>
</evidence>
<accession>A0A3D8TTE2</accession>
<dbReference type="RefSeq" id="WP_115753339.1">
    <property type="nucleotide sequence ID" value="NZ_LARY01000002.1"/>
</dbReference>
<keyword evidence="1" id="KW-0812">Transmembrane</keyword>
<gene>
    <name evidence="2" type="ORF">UR08_09040</name>
</gene>
<sequence length="251" mass="28260">MQQLRLLMRRDCLLLAAKSYKRMIAVLFILIGITFKEAKTTAFEQNSVADLLINMMGGIPIEVLKDNPLQFPATWFLLLLIPILISHDFLRVDLFGEASHVLVKLSNRSLNWLSKCSVILMLNIVLLLSYISIIMAVSLLFRFDFSGFLPYAGYLFLGMNLSCLFFMLLTLFMKEIAAVLLVMFFLCSGLRSTNLFFPTGHLMWVRHTDVTQFVLSAKSTLIYGGVLGAMLMGIGLLGITRIDILTTKNEG</sequence>
<comment type="caution">
    <text evidence="2">The sequence shown here is derived from an EMBL/GenBank/DDBJ whole genome shotgun (WGS) entry which is preliminary data.</text>
</comment>
<dbReference type="AlphaFoldDB" id="A0A3D8TTE2"/>
<dbReference type="Proteomes" id="UP000257055">
    <property type="component" value="Unassembled WGS sequence"/>
</dbReference>
<keyword evidence="1" id="KW-1133">Transmembrane helix</keyword>
<name>A0A3D8TTE2_9LIST</name>
<organism evidence="2 3">
    <name type="scientific">Listeria kieliensis</name>
    <dbReference type="NCBI Taxonomy" id="1621700"/>
    <lineage>
        <taxon>Bacteria</taxon>
        <taxon>Bacillati</taxon>
        <taxon>Bacillota</taxon>
        <taxon>Bacilli</taxon>
        <taxon>Bacillales</taxon>
        <taxon>Listeriaceae</taxon>
        <taxon>Listeria</taxon>
    </lineage>
</organism>
<feature type="transmembrane region" description="Helical" evidence="1">
    <location>
        <begin position="220"/>
        <end position="239"/>
    </location>
</feature>
<feature type="transmembrane region" description="Helical" evidence="1">
    <location>
        <begin position="118"/>
        <end position="141"/>
    </location>
</feature>
<keyword evidence="1" id="KW-0472">Membrane</keyword>
<keyword evidence="3" id="KW-1185">Reference proteome</keyword>
<proteinExistence type="predicted"/>
<evidence type="ECO:0000256" key="1">
    <source>
        <dbReference type="SAM" id="Phobius"/>
    </source>
</evidence>
<protein>
    <submittedName>
        <fullName evidence="2">Uncharacterized protein</fullName>
    </submittedName>
</protein>
<evidence type="ECO:0000313" key="2">
    <source>
        <dbReference type="EMBL" id="RDX01086.1"/>
    </source>
</evidence>
<feature type="transmembrane region" description="Helical" evidence="1">
    <location>
        <begin position="153"/>
        <end position="172"/>
    </location>
</feature>
<feature type="transmembrane region" description="Helical" evidence="1">
    <location>
        <begin position="73"/>
        <end position="90"/>
    </location>
</feature>
<reference evidence="3" key="1">
    <citation type="submission" date="2015-04" db="EMBL/GenBank/DDBJ databases">
        <authorList>
            <person name="Schardt J."/>
            <person name="Mueller-Herbst S."/>
            <person name="Scherer S."/>
            <person name="Huptas C."/>
        </authorList>
    </citation>
    <scope>NUCLEOTIDE SEQUENCE [LARGE SCALE GENOMIC DNA]</scope>
    <source>
        <strain evidence="3">Kiel-L1</strain>
    </source>
</reference>